<dbReference type="InterPro" id="IPR016164">
    <property type="entry name" value="FAD-linked_Oxase-like_C"/>
</dbReference>
<evidence type="ECO:0000256" key="5">
    <source>
        <dbReference type="PIRSR" id="PIRSR625650-1"/>
    </source>
</evidence>
<feature type="coiled-coil region" evidence="8">
    <location>
        <begin position="273"/>
        <end position="300"/>
    </location>
</feature>
<comment type="function">
    <text evidence="7">Catalyzes the exchange of an acyl for a long-chain alkyl group and the formation of the ether bond in the biosynthesis of ether phospholipids.</text>
</comment>
<accession>A0A1I8FKH4</accession>
<dbReference type="SUPFAM" id="SSF55103">
    <property type="entry name" value="FAD-linked oxidases, C-terminal domain"/>
    <property type="match status" value="1"/>
</dbReference>
<evidence type="ECO:0000256" key="1">
    <source>
        <dbReference type="ARBA" id="ARBA00004670"/>
    </source>
</evidence>
<dbReference type="GO" id="GO:0008609">
    <property type="term" value="F:alkylglycerone-phosphate synthase activity"/>
    <property type="evidence" value="ECO:0007669"/>
    <property type="project" value="UniProtKB-EC"/>
</dbReference>
<dbReference type="Proteomes" id="UP000095280">
    <property type="component" value="Unplaced"/>
</dbReference>
<feature type="domain" description="FAD-binding oxidoreductase/transferase type 4 C-terminal" evidence="10">
    <location>
        <begin position="16"/>
        <end position="144"/>
    </location>
</feature>
<evidence type="ECO:0000256" key="9">
    <source>
        <dbReference type="SAM" id="SignalP"/>
    </source>
</evidence>
<dbReference type="UniPathway" id="UPA00781"/>
<keyword evidence="9" id="KW-0732">Signal</keyword>
<dbReference type="GO" id="GO:0050660">
    <property type="term" value="F:flavin adenine dinucleotide binding"/>
    <property type="evidence" value="ECO:0007669"/>
    <property type="project" value="InterPro"/>
</dbReference>
<comment type="similarity">
    <text evidence="7">Belongs to the FAD-binding oxidoreductase/transferase type 4 family.</text>
</comment>
<evidence type="ECO:0000256" key="4">
    <source>
        <dbReference type="ARBA" id="ARBA00022827"/>
    </source>
</evidence>
<comment type="subcellular location">
    <subcellularLocation>
        <location evidence="7">Peroxisome</location>
    </subcellularLocation>
</comment>
<feature type="chain" id="PRO_5009318755" description="Alkylglycerone-phosphate synthase" evidence="9">
    <location>
        <begin position="22"/>
        <end position="460"/>
    </location>
</feature>
<evidence type="ECO:0000313" key="11">
    <source>
        <dbReference type="Proteomes" id="UP000095280"/>
    </source>
</evidence>
<keyword evidence="3 7" id="KW-0285">Flavoprotein</keyword>
<dbReference type="Gene3D" id="1.10.45.10">
    <property type="entry name" value="Vanillyl-alcohol Oxidase, Chain A, domain 4"/>
    <property type="match status" value="1"/>
</dbReference>
<comment type="subunit">
    <text evidence="7">Homodimer.</text>
</comment>
<dbReference type="GO" id="GO:0008611">
    <property type="term" value="P:ether lipid biosynthetic process"/>
    <property type="evidence" value="ECO:0007669"/>
    <property type="project" value="UniProtKB-UniPathway"/>
</dbReference>
<protein>
    <recommendedName>
        <fullName evidence="2 7">Alkylglycerone-phosphate synthase</fullName>
        <shortName evidence="7">Alkyl-DHAP synthase</shortName>
        <ecNumber evidence="2 7">2.5.1.26</ecNumber>
    </recommendedName>
</protein>
<dbReference type="InterPro" id="IPR004113">
    <property type="entry name" value="FAD-bd_oxidored_4_C"/>
</dbReference>
<sequence>MLTFVIAYLRDLAVWTITACAESFETSLPWDRVLDLCRNVKLRIKEECRSRGVTQPVLSTCRRRVYFYFAYNYRGLPDPVHLYEEVENAARDEILANGGSLSHHHGVGKIRQRWYSRSVSEPAVAAVRAVKSRLDPNNVFACGNLFEPAAVRTARLSRRPSFLSSMEQDKPEVEDQQECERLANEVESRLREYLDKAAKEYPPGCQADWLSGVAAERLLAESSAGCTATPVSLVKLSIYLMESLADVSNAYEEFYAQQVAELREDGLAAHAQVASLEDENARLREQLHRRAEELRLAQAAAETLKSTASGGDSSAGVVGRHRFDEAVDVEDEDEVEEEVQRKRRRGAAAVAAAACGSSGGAVCRQCGRGGGDAESAAAATKAAVQIAALKADLADWEADMARRCTRMSSWRPSWRPARDSWRVRRRERRRRPLRTARPLRQEEFSADCHSKFTDSMYIKD</sequence>
<keyword evidence="7" id="KW-0808">Transferase</keyword>
<dbReference type="AlphaFoldDB" id="A0A1I8FKH4"/>
<evidence type="ECO:0000259" key="10">
    <source>
        <dbReference type="Pfam" id="PF02913"/>
    </source>
</evidence>
<evidence type="ECO:0000256" key="2">
    <source>
        <dbReference type="ARBA" id="ARBA00012385"/>
    </source>
</evidence>
<keyword evidence="4 7" id="KW-0274">FAD</keyword>
<keyword evidence="7" id="KW-0443">Lipid metabolism</keyword>
<dbReference type="EC" id="2.5.1.26" evidence="2 7"/>
<evidence type="ECO:0000256" key="6">
    <source>
        <dbReference type="PIRSR" id="PIRSR625650-2"/>
    </source>
</evidence>
<keyword evidence="11" id="KW-1185">Reference proteome</keyword>
<dbReference type="PANTHER" id="PTHR46568">
    <property type="entry name" value="ALKYLDIHYDROXYACETONEPHOSPHATE SYNTHASE, PEROXISOMAL"/>
    <property type="match status" value="1"/>
</dbReference>
<feature type="active site" description="Proton donor/acceptor" evidence="5">
    <location>
        <position position="66"/>
    </location>
</feature>
<evidence type="ECO:0000256" key="3">
    <source>
        <dbReference type="ARBA" id="ARBA00022630"/>
    </source>
</evidence>
<proteinExistence type="inferred from homology"/>
<dbReference type="PANTHER" id="PTHR46568:SF1">
    <property type="entry name" value="ALKYLDIHYDROXYACETONEPHOSPHATE SYNTHASE, PEROXISOMAL"/>
    <property type="match status" value="1"/>
</dbReference>
<comment type="catalytic activity">
    <reaction evidence="7">
        <text>a long chain fatty alcohol + a 1-acylglycerone 3-phosphate = a 1-O-alkylglycerone 3-phosphate + a long-chain fatty acid + H(+)</text>
        <dbReference type="Rhea" id="RHEA:36171"/>
        <dbReference type="ChEBI" id="CHEBI:15378"/>
        <dbReference type="ChEBI" id="CHEBI:17135"/>
        <dbReference type="ChEBI" id="CHEBI:57534"/>
        <dbReference type="ChEBI" id="CHEBI:57560"/>
        <dbReference type="ChEBI" id="CHEBI:73315"/>
        <dbReference type="EC" id="2.5.1.26"/>
    </reaction>
</comment>
<reference evidence="12" key="1">
    <citation type="submission" date="2016-11" db="UniProtKB">
        <authorList>
            <consortium name="WormBaseParasite"/>
        </authorList>
    </citation>
    <scope>IDENTIFICATION</scope>
</reference>
<dbReference type="WBParaSite" id="maker-unitig_38706-snap-gene-0.2-mRNA-1">
    <property type="protein sequence ID" value="maker-unitig_38706-snap-gene-0.2-mRNA-1"/>
    <property type="gene ID" value="maker-unitig_38706-snap-gene-0.2"/>
</dbReference>
<dbReference type="InterPro" id="IPR016171">
    <property type="entry name" value="Vanillyl_alc_oxidase_C-sub2"/>
</dbReference>
<comment type="pathway">
    <text evidence="1 7">Glycerolipid metabolism; ether lipid biosynthesis.</text>
</comment>
<dbReference type="InterPro" id="IPR025650">
    <property type="entry name" value="Alkyl-DHAP_Synthase"/>
</dbReference>
<dbReference type="GO" id="GO:0005777">
    <property type="term" value="C:peroxisome"/>
    <property type="evidence" value="ECO:0007669"/>
    <property type="project" value="UniProtKB-SubCell"/>
</dbReference>
<keyword evidence="8" id="KW-0175">Coiled coil</keyword>
<dbReference type="Gene3D" id="3.30.300.330">
    <property type="match status" value="1"/>
</dbReference>
<name>A0A1I8FKH4_9PLAT</name>
<dbReference type="Pfam" id="PF02913">
    <property type="entry name" value="FAD-oxidase_C"/>
    <property type="match status" value="1"/>
</dbReference>
<evidence type="ECO:0000256" key="8">
    <source>
        <dbReference type="SAM" id="Coils"/>
    </source>
</evidence>
<keyword evidence="7" id="KW-0576">Peroxisome</keyword>
<organism evidence="11 12">
    <name type="scientific">Macrostomum lignano</name>
    <dbReference type="NCBI Taxonomy" id="282301"/>
    <lineage>
        <taxon>Eukaryota</taxon>
        <taxon>Metazoa</taxon>
        <taxon>Spiralia</taxon>
        <taxon>Lophotrochozoa</taxon>
        <taxon>Platyhelminthes</taxon>
        <taxon>Rhabditophora</taxon>
        <taxon>Macrostomorpha</taxon>
        <taxon>Macrostomida</taxon>
        <taxon>Macrostomidae</taxon>
        <taxon>Macrostomum</taxon>
    </lineage>
</organism>
<feature type="signal peptide" evidence="9">
    <location>
        <begin position="1"/>
        <end position="21"/>
    </location>
</feature>
<comment type="cofactor">
    <cofactor evidence="7">
        <name>FAD</name>
        <dbReference type="ChEBI" id="CHEBI:57692"/>
    </cofactor>
</comment>
<keyword evidence="7" id="KW-0444">Lipid biosynthesis</keyword>
<evidence type="ECO:0000256" key="7">
    <source>
        <dbReference type="RuleBase" id="RU363113"/>
    </source>
</evidence>
<evidence type="ECO:0000313" key="12">
    <source>
        <dbReference type="WBParaSite" id="maker-unitig_38706-snap-gene-0.2-mRNA-1"/>
    </source>
</evidence>
<feature type="binding site" evidence="6">
    <location>
        <position position="10"/>
    </location>
    <ligand>
        <name>substrate</name>
    </ligand>
</feature>